<keyword evidence="4" id="KW-0843">Virulence</keyword>
<dbReference type="InterPro" id="IPR035992">
    <property type="entry name" value="Ricin_B-like_lectins"/>
</dbReference>
<dbReference type="Gene3D" id="2.80.10.50">
    <property type="match status" value="2"/>
</dbReference>
<reference evidence="9 10" key="1">
    <citation type="submission" date="2024-12" db="EMBL/GenBank/DDBJ databases">
        <title>Forecasting of Potato common scab and diversities of Pathogenic streptomyces spp. in china.</title>
        <authorList>
            <person name="Handique U."/>
            <person name="Wu J."/>
        </authorList>
    </citation>
    <scope>NUCLEOTIDE SEQUENCE [LARGE SCALE GENOMIC DNA]</scope>
    <source>
        <strain evidence="9 10">ZRIMU1530</strain>
    </source>
</reference>
<evidence type="ECO:0000256" key="5">
    <source>
        <dbReference type="ARBA" id="ARBA00023136"/>
    </source>
</evidence>
<comment type="subcellular location">
    <subcellularLocation>
        <location evidence="1">Cell outer membrane</location>
        <topology evidence="1">Lipid-anchor</topology>
    </subcellularLocation>
</comment>
<dbReference type="RefSeq" id="WP_055721354.1">
    <property type="nucleotide sequence ID" value="NZ_JBJVNI010000003.1"/>
</dbReference>
<evidence type="ECO:0000256" key="2">
    <source>
        <dbReference type="ARBA" id="ARBA00022656"/>
    </source>
</evidence>
<keyword evidence="7" id="KW-0998">Cell outer membrane</keyword>
<name>A0ABW9HJK0_9ACTN</name>
<evidence type="ECO:0000256" key="4">
    <source>
        <dbReference type="ARBA" id="ARBA00023026"/>
    </source>
</evidence>
<dbReference type="Pfam" id="PF03498">
    <property type="entry name" value="CDtoxinA"/>
    <property type="match status" value="1"/>
</dbReference>
<evidence type="ECO:0000256" key="6">
    <source>
        <dbReference type="ARBA" id="ARBA00023139"/>
    </source>
</evidence>
<proteinExistence type="predicted"/>
<comment type="caution">
    <text evidence="9">The sequence shown here is derived from an EMBL/GenBank/DDBJ whole genome shotgun (WGS) entry which is preliminary data.</text>
</comment>
<dbReference type="EMBL" id="JBJVNI010000003">
    <property type="protein sequence ID" value="MFM9608225.1"/>
    <property type="molecule type" value="Genomic_DNA"/>
</dbReference>
<keyword evidence="5" id="KW-0472">Membrane</keyword>
<dbReference type="InterPro" id="IPR003558">
    <property type="entry name" value="CDtoxinA/C"/>
</dbReference>
<keyword evidence="2" id="KW-0800">Toxin</keyword>
<keyword evidence="8" id="KW-0449">Lipoprotein</keyword>
<evidence type="ECO:0000256" key="8">
    <source>
        <dbReference type="ARBA" id="ARBA00023288"/>
    </source>
</evidence>
<evidence type="ECO:0000256" key="7">
    <source>
        <dbReference type="ARBA" id="ARBA00023237"/>
    </source>
</evidence>
<organism evidence="9 10">
    <name type="scientific">Streptomyces niveiscabiei</name>
    <dbReference type="NCBI Taxonomy" id="164115"/>
    <lineage>
        <taxon>Bacteria</taxon>
        <taxon>Bacillati</taxon>
        <taxon>Actinomycetota</taxon>
        <taxon>Actinomycetes</taxon>
        <taxon>Kitasatosporales</taxon>
        <taxon>Streptomycetaceae</taxon>
        <taxon>Streptomyces</taxon>
    </lineage>
</organism>
<keyword evidence="6" id="KW-0564">Palmitate</keyword>
<protein>
    <submittedName>
        <fullName evidence="9">RICIN domain-containing protein</fullName>
    </submittedName>
</protein>
<evidence type="ECO:0000256" key="3">
    <source>
        <dbReference type="ARBA" id="ARBA00022729"/>
    </source>
</evidence>
<evidence type="ECO:0000313" key="9">
    <source>
        <dbReference type="EMBL" id="MFM9608225.1"/>
    </source>
</evidence>
<dbReference type="Proteomes" id="UP001631957">
    <property type="component" value="Unassembled WGS sequence"/>
</dbReference>
<evidence type="ECO:0000256" key="1">
    <source>
        <dbReference type="ARBA" id="ARBA00004459"/>
    </source>
</evidence>
<evidence type="ECO:0000313" key="10">
    <source>
        <dbReference type="Proteomes" id="UP001631957"/>
    </source>
</evidence>
<accession>A0ABW9HJK0</accession>
<gene>
    <name evidence="9" type="ORF">ACKI18_05810</name>
</gene>
<dbReference type="CDD" id="cd23415">
    <property type="entry name" value="beta-trefoil_Ricin_AH"/>
    <property type="match status" value="1"/>
</dbReference>
<dbReference type="SUPFAM" id="SSF50370">
    <property type="entry name" value="Ricin B-like lectins"/>
    <property type="match status" value="1"/>
</dbReference>
<sequence>MVHTEELNTSTQSPVRTSLGRLARRGSTAALAVGMSVGALFMSTTPASAYVGENLLRNWETGRCLDADDTGSIYTLPCQQGNAYQTWQPIYIRHNTYDVVQVKNKATGRCLHVNANGALTTYWCTESASPSANQSFAAKGSGWDRIELTNLLFNTCVDSNYAGAAYVTGCNGGGYQKWKLGF</sequence>
<keyword evidence="10" id="KW-1185">Reference proteome</keyword>
<keyword evidence="3" id="KW-0732">Signal</keyword>
<dbReference type="PROSITE" id="PS50231">
    <property type="entry name" value="RICIN_B_LECTIN"/>
    <property type="match status" value="1"/>
</dbReference>